<feature type="region of interest" description="Disordered" evidence="2">
    <location>
        <begin position="757"/>
        <end position="820"/>
    </location>
</feature>
<evidence type="ECO:0000313" key="5">
    <source>
        <dbReference type="EMBL" id="GEU33428.1"/>
    </source>
</evidence>
<reference evidence="5" key="1">
    <citation type="journal article" date="2019" name="Sci. Rep.">
        <title>Draft genome of Tanacetum cinerariifolium, the natural source of mosquito coil.</title>
        <authorList>
            <person name="Yamashiro T."/>
            <person name="Shiraishi A."/>
            <person name="Satake H."/>
            <person name="Nakayama K."/>
        </authorList>
    </citation>
    <scope>NUCLEOTIDE SEQUENCE</scope>
</reference>
<organism evidence="5">
    <name type="scientific">Tanacetum cinerariifolium</name>
    <name type="common">Dalmatian daisy</name>
    <name type="synonym">Chrysanthemum cinerariifolium</name>
    <dbReference type="NCBI Taxonomy" id="118510"/>
    <lineage>
        <taxon>Eukaryota</taxon>
        <taxon>Viridiplantae</taxon>
        <taxon>Streptophyta</taxon>
        <taxon>Embryophyta</taxon>
        <taxon>Tracheophyta</taxon>
        <taxon>Spermatophyta</taxon>
        <taxon>Magnoliopsida</taxon>
        <taxon>eudicotyledons</taxon>
        <taxon>Gunneridae</taxon>
        <taxon>Pentapetalae</taxon>
        <taxon>asterids</taxon>
        <taxon>campanulids</taxon>
        <taxon>Asterales</taxon>
        <taxon>Asteraceae</taxon>
        <taxon>Asteroideae</taxon>
        <taxon>Anthemideae</taxon>
        <taxon>Anthemidinae</taxon>
        <taxon>Tanacetum</taxon>
    </lineage>
</organism>
<dbReference type="SUPFAM" id="SSF56672">
    <property type="entry name" value="DNA/RNA polymerases"/>
    <property type="match status" value="1"/>
</dbReference>
<name>A0A6L2J8V9_TANCI</name>
<dbReference type="Pfam" id="PF25597">
    <property type="entry name" value="SH3_retrovirus"/>
    <property type="match status" value="1"/>
</dbReference>
<dbReference type="Pfam" id="PF07727">
    <property type="entry name" value="RVT_2"/>
    <property type="match status" value="1"/>
</dbReference>
<feature type="compositionally biased region" description="Low complexity" evidence="2">
    <location>
        <begin position="259"/>
        <end position="272"/>
    </location>
</feature>
<feature type="compositionally biased region" description="Basic residues" evidence="2">
    <location>
        <begin position="892"/>
        <end position="903"/>
    </location>
</feature>
<feature type="compositionally biased region" description="Basic and acidic residues" evidence="2">
    <location>
        <begin position="809"/>
        <end position="819"/>
    </location>
</feature>
<feature type="coiled-coil region" evidence="1">
    <location>
        <begin position="422"/>
        <end position="449"/>
    </location>
</feature>
<feature type="domain" description="Retroviral polymerase SH3-like" evidence="4">
    <location>
        <begin position="987"/>
        <end position="1041"/>
    </location>
</feature>
<feature type="region of interest" description="Disordered" evidence="2">
    <location>
        <begin position="250"/>
        <end position="272"/>
    </location>
</feature>
<dbReference type="InterPro" id="IPR013103">
    <property type="entry name" value="RVT_2"/>
</dbReference>
<dbReference type="PANTHER" id="PTHR11439">
    <property type="entry name" value="GAG-POL-RELATED RETROTRANSPOSON"/>
    <property type="match status" value="1"/>
</dbReference>
<protein>
    <submittedName>
        <fullName evidence="5">Retrovirus-related Pol polyprotein from transposon TNT 1-94</fullName>
    </submittedName>
</protein>
<keyword evidence="1" id="KW-0175">Coiled coil</keyword>
<accession>A0A6L2J8V9</accession>
<evidence type="ECO:0000259" key="4">
    <source>
        <dbReference type="Pfam" id="PF25597"/>
    </source>
</evidence>
<sequence length="1536" mass="176662">MSTQQDIYATGSENCPPMLNKENYVPWSSRLLRYAKSRPNGKLIHNSIINDDELNKKELKQIEADDQAIQTILLGSNIRIQENKTKLFNEWEMFTSTDGELIESYYHRFLKLMNDLKWNKHFLKKIASNLKFLNNLKPKWSRHVTIVHQTKDLHTADYTQLYDFLKYNQKEVDDLKAKRLAKTQDPLALMATSNNLYTFPVLYQDQPSLNQNYMQQPMPNLKDITDPTTAINMALALMAKAFKLNYSTPTNNNKRISSNPRNANQNPNRNGNLVAARAKGNEEAGIQLSAKEFDLIAAAANLDEIEEVNANCIFMANLHQASTSGTQTDKALVYDSDRSAEVHNYENCYDNEIFNMFTQEDQYTELLKPIPEPHQVPHNDSNVISEDSSMEQSGGTVEQHSTNVEETRVLYDSLYNNLLIEVEKINMVNRNLRETNAELTTKLARFKNQEKCFEISQEKYDKLKRCYQKSVYQEQCLSKRINALHLSFGKQRMTLNEEISDLNKQLSMEKATVFSLLKEKKKLKSDFKIREDKLLYKKIQFEKKIKELDNIMVKTGQSIQTIHMLSPKPDSFYHTEQKMALGYQNPFYLKQAQQKQQSLYNGKVLRKKHDPPPKFVGDFKYLAKEADESLAKHKALELEIERLLRVVASQDIMSVVQNNSVNETSNLQTELERTLNPLSQKLENENVELEFQVLNYAKENAHLKTTYKNLFDSISMTRTQTKTIIDSLQNKLHDTIYENAKLRAQLFDKVFDQKDTACGKSPNTKSAKQSILGKPPKVGVDNTKTRRPQPRSNTKNDRVPSMSKSSRSKNKEVDVEEHHRKLLLSRNKKHMSSECNNIKLATQNVRSKVVCALCKQCFNSVNLDVYLLNYVNGMNSRGKKQKENVSINEHQKKQKPKVKKTKKVGSIERLASPKLSKPRSVLRWSPTGRMFDIKGKIIASSESKTIATACFTQNRFIIHRRFNKTPYELINDRKLDIFFLHVLGAFCYPKNDREDIGKLGAKGDIGFFIGYSADSCAYRVYNRRTKKIMETMNVSFDELSAMVFEQRSSKPRLQSMTSGQISSGLDLTYASSTITTQQPTEGNQAPLQPETIAANVPNAMFDANTFVNPFATSSTSAAESSSSQYVDPLNMHKFYQPYPHEFQWTKDHPLEQMIGEPSRPVLTRNQLRSDGDMCMYALIVSTMEPKNVKEAMTDPAWIESMQEELLQFKRLHVWVLVPALDNITPLTLKWLFTNKHDEEKTVIRNKCRLVVRGYRQEEGIDFKESFAPVARMEAIRIFLAYAAHKSFTVFQMDVKTAFLHGTLKEDVYVCQPKGFINADNPSHVFKLKKTLYGLKQAPRAWYDKFLMFLLQNHFFKGTTDQTLFIRCFVNDILVVQVYVDDIIFGSTHPWYTQLFFDLMKSPFERSMMREMTFFLGLQVNQSHCGIFLNQSNYVLEILKKYEMESCDPVGTPIEIKDKLNLDQNGTPVDATKYRSMIGALMHLRRLKGSFVISGETVNTGLWYTKDSGFELTGFSDADYTGCKDTFKSTSGGAQFL</sequence>
<dbReference type="InterPro" id="IPR057670">
    <property type="entry name" value="SH3_retrovirus"/>
</dbReference>
<evidence type="ECO:0000256" key="2">
    <source>
        <dbReference type="SAM" id="MobiDB-lite"/>
    </source>
</evidence>
<evidence type="ECO:0000259" key="3">
    <source>
        <dbReference type="Pfam" id="PF07727"/>
    </source>
</evidence>
<evidence type="ECO:0000256" key="1">
    <source>
        <dbReference type="SAM" id="Coils"/>
    </source>
</evidence>
<dbReference type="InterPro" id="IPR043502">
    <property type="entry name" value="DNA/RNA_pol_sf"/>
</dbReference>
<feature type="domain" description="Reverse transcriptase Ty1/copia-type" evidence="3">
    <location>
        <begin position="1212"/>
        <end position="1454"/>
    </location>
</feature>
<gene>
    <name evidence="5" type="ORF">Tci_005406</name>
</gene>
<dbReference type="EMBL" id="BKCJ010000463">
    <property type="protein sequence ID" value="GEU33428.1"/>
    <property type="molecule type" value="Genomic_DNA"/>
</dbReference>
<dbReference type="PANTHER" id="PTHR11439:SF509">
    <property type="entry name" value="RNA-DIRECTED DNA POLYMERASE"/>
    <property type="match status" value="1"/>
</dbReference>
<comment type="caution">
    <text evidence="5">The sequence shown here is derived from an EMBL/GenBank/DDBJ whole genome shotgun (WGS) entry which is preliminary data.</text>
</comment>
<proteinExistence type="predicted"/>
<feature type="region of interest" description="Disordered" evidence="2">
    <location>
        <begin position="878"/>
        <end position="903"/>
    </location>
</feature>